<dbReference type="GO" id="GO:0005739">
    <property type="term" value="C:mitochondrion"/>
    <property type="evidence" value="ECO:0007669"/>
    <property type="project" value="TreeGrafter"/>
</dbReference>
<dbReference type="PANTHER" id="PTHR11465">
    <property type="entry name" value="CATALASE"/>
    <property type="match status" value="1"/>
</dbReference>
<comment type="similarity">
    <text evidence="1">Belongs to the catalase family.</text>
</comment>
<evidence type="ECO:0000256" key="7">
    <source>
        <dbReference type="ARBA" id="ARBA00023324"/>
    </source>
</evidence>
<reference evidence="11" key="2">
    <citation type="submission" date="2012-06" db="EMBL/GenBank/DDBJ databases">
        <title>Comparative genomic analyses of Aspergillus oryzae 3.042 and A. oryzae RIB40 for soy-sauce fermentation.</title>
        <authorList>
            <person name="Zhao G."/>
            <person name="Hou L."/>
            <person name="Wang C."/>
            <person name="Cao X."/>
        </authorList>
    </citation>
    <scope>NUCLEOTIDE SEQUENCE [LARGE SCALE GENOMIC DNA]</scope>
    <source>
        <strain evidence="11">3.042</strain>
    </source>
</reference>
<dbReference type="GO" id="GO:0004096">
    <property type="term" value="F:catalase activity"/>
    <property type="evidence" value="ECO:0007669"/>
    <property type="project" value="UniProtKB-EC"/>
</dbReference>
<dbReference type="Pfam" id="PF00199">
    <property type="entry name" value="Catalase"/>
    <property type="match status" value="1"/>
</dbReference>
<evidence type="ECO:0000313" key="11">
    <source>
        <dbReference type="Proteomes" id="UP000002812"/>
    </source>
</evidence>
<keyword evidence="4 8" id="KW-0479">Metal-binding</keyword>
<dbReference type="HOGENOM" id="CLU_010645_0_0_1"/>
<keyword evidence="3 8" id="KW-0349">Heme</keyword>
<evidence type="ECO:0000256" key="1">
    <source>
        <dbReference type="ARBA" id="ARBA00005329"/>
    </source>
</evidence>
<keyword evidence="7" id="KW-0376">Hydrogen peroxide</keyword>
<evidence type="ECO:0000313" key="10">
    <source>
        <dbReference type="EMBL" id="EIT82650.1"/>
    </source>
</evidence>
<keyword evidence="5" id="KW-0560">Oxidoreductase</keyword>
<keyword evidence="6 8" id="KW-0408">Iron</keyword>
<dbReference type="OrthoDB" id="6880011at2759"/>
<evidence type="ECO:0000259" key="9">
    <source>
        <dbReference type="SMART" id="SM01060"/>
    </source>
</evidence>
<dbReference type="GO" id="GO:0042744">
    <property type="term" value="P:hydrogen peroxide catabolic process"/>
    <property type="evidence" value="ECO:0007669"/>
    <property type="project" value="UniProtKB-KW"/>
</dbReference>
<dbReference type="InterPro" id="IPR024711">
    <property type="entry name" value="Catalase_clade1/3"/>
</dbReference>
<dbReference type="PRINTS" id="PR00067">
    <property type="entry name" value="CATALASE"/>
</dbReference>
<dbReference type="GO" id="GO:0005777">
    <property type="term" value="C:peroxisome"/>
    <property type="evidence" value="ECO:0007669"/>
    <property type="project" value="TreeGrafter"/>
</dbReference>
<dbReference type="Proteomes" id="UP000002812">
    <property type="component" value="Unassembled WGS sequence"/>
</dbReference>
<feature type="domain" description="Catalase core" evidence="9">
    <location>
        <begin position="60"/>
        <end position="447"/>
    </location>
</feature>
<accession>I8U6V2</accession>
<dbReference type="FunFam" id="2.40.180.10:FF:000014">
    <property type="entry name" value="Catalase (Eurofung)"/>
    <property type="match status" value="1"/>
</dbReference>
<evidence type="ECO:0000256" key="8">
    <source>
        <dbReference type="PIRSR" id="PIRSR038928-2"/>
    </source>
</evidence>
<reference evidence="10 11" key="1">
    <citation type="journal article" date="2012" name="Eukaryot. Cell">
        <title>Draft genome sequence of Aspergillus oryzae strain 3.042.</title>
        <authorList>
            <person name="Zhao G."/>
            <person name="Yao Y."/>
            <person name="Qi W."/>
            <person name="Wang C."/>
            <person name="Hou L."/>
            <person name="Zeng B."/>
            <person name="Cao X."/>
        </authorList>
    </citation>
    <scope>NUCLEOTIDE SEQUENCE [LARGE SCALE GENOMIC DNA]</scope>
    <source>
        <strain evidence="10 11">3.042</strain>
    </source>
</reference>
<gene>
    <name evidence="10" type="ORF">Ao3042_00215</name>
</gene>
<dbReference type="InterPro" id="IPR010582">
    <property type="entry name" value="Catalase_immune_responsive"/>
</dbReference>
<dbReference type="PROSITE" id="PS51402">
    <property type="entry name" value="CATALASE_3"/>
    <property type="match status" value="1"/>
</dbReference>
<keyword evidence="2" id="KW-0575">Peroxidase</keyword>
<evidence type="ECO:0000256" key="3">
    <source>
        <dbReference type="ARBA" id="ARBA00022617"/>
    </source>
</evidence>
<proteinExistence type="inferred from homology"/>
<evidence type="ECO:0000256" key="4">
    <source>
        <dbReference type="ARBA" id="ARBA00022723"/>
    </source>
</evidence>
<dbReference type="SMART" id="SM01060">
    <property type="entry name" value="Catalase"/>
    <property type="match status" value="1"/>
</dbReference>
<dbReference type="GO" id="GO:0020037">
    <property type="term" value="F:heme binding"/>
    <property type="evidence" value="ECO:0007669"/>
    <property type="project" value="InterPro"/>
</dbReference>
<dbReference type="PIRSF" id="PIRSF038928">
    <property type="entry name" value="Catalase_clade1-3"/>
    <property type="match status" value="1"/>
</dbReference>
<evidence type="ECO:0000256" key="6">
    <source>
        <dbReference type="ARBA" id="ARBA00023004"/>
    </source>
</evidence>
<dbReference type="InterPro" id="IPR018028">
    <property type="entry name" value="Catalase"/>
</dbReference>
<dbReference type="InterPro" id="IPR011614">
    <property type="entry name" value="Catalase_core"/>
</dbReference>
<dbReference type="EMBL" id="AKHY01000075">
    <property type="protein sequence ID" value="EIT82650.1"/>
    <property type="molecule type" value="Genomic_DNA"/>
</dbReference>
<dbReference type="Pfam" id="PF06628">
    <property type="entry name" value="Catalase-rel"/>
    <property type="match status" value="1"/>
</dbReference>
<dbReference type="AlphaFoldDB" id="I8U6V2"/>
<comment type="cofactor">
    <cofactor evidence="8">
        <name>heme</name>
        <dbReference type="ChEBI" id="CHEBI:30413"/>
    </cofactor>
</comment>
<comment type="caution">
    <text evidence="10">The sequence shown here is derived from an EMBL/GenBank/DDBJ whole genome shotgun (WGS) entry which is preliminary data.</text>
</comment>
<name>I8U6V2_ASPO3</name>
<evidence type="ECO:0000256" key="2">
    <source>
        <dbReference type="ARBA" id="ARBA00022559"/>
    </source>
</evidence>
<feature type="binding site" description="axial binding residue" evidence="8">
    <location>
        <position position="391"/>
    </location>
    <ligand>
        <name>heme</name>
        <dbReference type="ChEBI" id="CHEBI:30413"/>
    </ligand>
    <ligandPart>
        <name>Fe</name>
        <dbReference type="ChEBI" id="CHEBI:18248"/>
    </ligandPart>
</feature>
<evidence type="ECO:0000256" key="5">
    <source>
        <dbReference type="ARBA" id="ARBA00023002"/>
    </source>
</evidence>
<dbReference type="PANTHER" id="PTHR11465:SF13">
    <property type="entry name" value="CATALASE (EUROFUNG)"/>
    <property type="match status" value="1"/>
</dbReference>
<dbReference type="GO" id="GO:0046872">
    <property type="term" value="F:metal ion binding"/>
    <property type="evidence" value="ECO:0007669"/>
    <property type="project" value="UniProtKB-KW"/>
</dbReference>
<dbReference type="InterPro" id="IPR020835">
    <property type="entry name" value="Catalase_sf"/>
</dbReference>
<dbReference type="Gene3D" id="2.40.180.10">
    <property type="entry name" value="Catalase core domain"/>
    <property type="match status" value="1"/>
</dbReference>
<dbReference type="SUPFAM" id="SSF56634">
    <property type="entry name" value="Heme-dependent catalase-like"/>
    <property type="match status" value="1"/>
</dbReference>
<organism evidence="10 11">
    <name type="scientific">Aspergillus oryzae (strain 3.042)</name>
    <name type="common">Yellow koji mold</name>
    <dbReference type="NCBI Taxonomy" id="1160506"/>
    <lineage>
        <taxon>Eukaryota</taxon>
        <taxon>Fungi</taxon>
        <taxon>Dikarya</taxon>
        <taxon>Ascomycota</taxon>
        <taxon>Pezizomycotina</taxon>
        <taxon>Eurotiomycetes</taxon>
        <taxon>Eurotiomycetidae</taxon>
        <taxon>Eurotiales</taxon>
        <taxon>Aspergillaceae</taxon>
        <taxon>Aspergillus</taxon>
        <taxon>Aspergillus subgen. Circumdati</taxon>
    </lineage>
</organism>
<dbReference type="GO" id="GO:0042542">
    <property type="term" value="P:response to hydrogen peroxide"/>
    <property type="evidence" value="ECO:0007669"/>
    <property type="project" value="TreeGrafter"/>
</dbReference>
<sequence length="583" mass="65918">MASHPLQALGEAVGAAGADPRIKQLNSLFQGANDGPARTAAKITGVQQGGKREDDGPYFTNNEGIPFPDPAHTKTAGGLPLVSDTFLLQKQQHFNRSKNLERMVHPCSYNPFLFLLTGGNVGHEQVAANFLRSPGVKTPVFARFSTVTLGREFPDLARNPRGFALKFYTGEGNYDIVGLNFPVFFCRDPIQGPDVIRSQSRNPQNFLLDHNSLFDLLANTPEGNHAGMMFFSNHGTPKGWRNNHGYGCHTFKWVNKDGKFVYIKYHFLADNGQKQFNADEAQYHGGADPDWSKRDLWQAIEKGEEITWTAHVQIMQPEEADPAKLGFDPFDVTKVWPKKQFPLHEFGKLRLNKNPENFHRDVEQAAFSPGSMVPGIEDSPDPLLQFRMFFYRDAQYHRIGINLHQVPVNCPFMASSYSSLNFDGQMRVDANHGMNPQYVPNSFVNKFRPDVAEAPYQLSDNNVGRKSHFYHEGKASEYDQPRALYREVMDERARRQLHDNTARLLRLVEFPVIQVKYLAQLFRIAPEYAKGVYDLLPEKSFPFSDVEKQADGAETAMKEPKFRPSAPTDKLVGMCPMKPVYNV</sequence>
<protein>
    <submittedName>
        <fullName evidence="10">Catalase</fullName>
    </submittedName>
</protein>